<evidence type="ECO:0000313" key="5">
    <source>
        <dbReference type="EMBL" id="MBB6002545.1"/>
    </source>
</evidence>
<dbReference type="InterPro" id="IPR007781">
    <property type="entry name" value="NAGLU"/>
</dbReference>
<dbReference type="Pfam" id="PF12971">
    <property type="entry name" value="NAGLU_N"/>
    <property type="match status" value="1"/>
</dbReference>
<keyword evidence="5" id="KW-0326">Glycosidase</keyword>
<evidence type="ECO:0000256" key="1">
    <source>
        <dbReference type="ARBA" id="ARBA00022801"/>
    </source>
</evidence>
<dbReference type="PANTHER" id="PTHR12872:SF1">
    <property type="entry name" value="ALPHA-N-ACETYLGLUCOSAMINIDASE"/>
    <property type="match status" value="1"/>
</dbReference>
<dbReference type="Gene3D" id="1.20.120.670">
    <property type="entry name" value="N-acetyl-b-d-glucoasminidase"/>
    <property type="match status" value="1"/>
</dbReference>
<reference evidence="5 6" key="1">
    <citation type="submission" date="2020-08" db="EMBL/GenBank/DDBJ databases">
        <title>Functional genomics of gut bacteria from endangered species of beetles.</title>
        <authorList>
            <person name="Carlos-Shanley C."/>
        </authorList>
    </citation>
    <scope>NUCLEOTIDE SEQUENCE [LARGE SCALE GENOMIC DNA]</scope>
    <source>
        <strain evidence="5 6">S00070</strain>
    </source>
</reference>
<organism evidence="5 6">
    <name type="scientific">Arcicella rosea</name>
    <dbReference type="NCBI Taxonomy" id="502909"/>
    <lineage>
        <taxon>Bacteria</taxon>
        <taxon>Pseudomonadati</taxon>
        <taxon>Bacteroidota</taxon>
        <taxon>Cytophagia</taxon>
        <taxon>Cytophagales</taxon>
        <taxon>Flectobacillaceae</taxon>
        <taxon>Arcicella</taxon>
    </lineage>
</organism>
<sequence>MKITPYIKYITFFATLLSVGTGYSNPVKFSYELIERVIPGYSSQFIIEEIPNNTLQDTYEINVKDNKVLLRGNTGVAIATALNYYLKYTCNVHISWTGKQINLPSKLPLPINSIKGVINGKHRVYMNYCTLSYSAPWWDWERWQQEIDYMAMNGINMPLAVTGLEAVWYNTLLKFNFTDTEARKFLAGPAHLAWQWMQNIQSYGGPLPKSWIDSHLKLGQKILQRERELGMTPIMQGFSGYVPREMKEKFPQSKIAFQSGWGGFNKGAAQIDPTDELFERFGKEFLKEEEKLFGKNNYYAADPFHESAPPINTPEYLNAVGVTIYNLYKSVNNNAIWVMQSWSLRKEIVMAVPKNDLLILDLGGKNSKTENFWGYPFIYGTLHNFGGRINLHGDLNLMAKNQYELLYAKAPNLCGTGFFMEGINHNTVFFDLAFEMNYRSGSINVHEWLKNYATRRYGSTSVNAQNAWELLLKGPYNIGTNQLEYSSIIAARPALDVKKSGPNAGFKIPYSEALLYDAQKLLLEDVDKLKKSSPYRFDLIDIQRQIMTNLGQTIHKKAIQAYRSNDKKAFKLHSQRFIALLEDTDRMLRCTSVYNFDKWLHDARSWGNTPEEKDLFEKDATSLLTIWGYEGKVPTIFDYAWREWSGLIDGFYKVRWKMFYDMLQNSLDTGVIYSEQKLPQQYGKEAFRANDFYNKLGDFEESYIITYNKQRSPITAGNDVALVKKFYKKYKNLFLEYHDDLPNIPKNIDNKKTYENLGNN</sequence>
<gene>
    <name evidence="5" type="ORF">HNP25_001197</name>
</gene>
<dbReference type="InterPro" id="IPR029018">
    <property type="entry name" value="Hex-like_dom2"/>
</dbReference>
<evidence type="ECO:0000313" key="6">
    <source>
        <dbReference type="Proteomes" id="UP000524404"/>
    </source>
</evidence>
<keyword evidence="1 5" id="KW-0378">Hydrolase</keyword>
<dbReference type="EC" id="3.2.1.50" evidence="5"/>
<dbReference type="InterPro" id="IPR024733">
    <property type="entry name" value="NAGLU_tim-barrel"/>
</dbReference>
<accession>A0A841EHA8</accession>
<keyword evidence="6" id="KW-1185">Reference proteome</keyword>
<feature type="domain" description="Alpha-N-acetylglucosaminidase tim-barrel" evidence="2">
    <location>
        <begin position="123"/>
        <end position="439"/>
    </location>
</feature>
<dbReference type="EMBL" id="JACHKT010000006">
    <property type="protein sequence ID" value="MBB6002545.1"/>
    <property type="molecule type" value="Genomic_DNA"/>
</dbReference>
<dbReference type="InterPro" id="IPR024732">
    <property type="entry name" value="NAGLU_C"/>
</dbReference>
<proteinExistence type="predicted"/>
<feature type="domain" description="Alpha-N-acetylglucosaminidase C-terminal" evidence="4">
    <location>
        <begin position="448"/>
        <end position="729"/>
    </location>
</feature>
<feature type="domain" description="Alpha-N-acetylglucosaminidase N-terminal" evidence="3">
    <location>
        <begin position="31"/>
        <end position="108"/>
    </location>
</feature>
<dbReference type="Gene3D" id="3.20.20.80">
    <property type="entry name" value="Glycosidases"/>
    <property type="match status" value="1"/>
</dbReference>
<dbReference type="RefSeq" id="WP_184131762.1">
    <property type="nucleotide sequence ID" value="NZ_JACHKT010000006.1"/>
</dbReference>
<dbReference type="GO" id="GO:0004561">
    <property type="term" value="F:alpha-N-acetylglucosaminidase activity"/>
    <property type="evidence" value="ECO:0007669"/>
    <property type="project" value="UniProtKB-EC"/>
</dbReference>
<dbReference type="Pfam" id="PF12972">
    <property type="entry name" value="NAGLU_C"/>
    <property type="match status" value="1"/>
</dbReference>
<dbReference type="AlphaFoldDB" id="A0A841EHA8"/>
<dbReference type="Proteomes" id="UP000524404">
    <property type="component" value="Unassembled WGS sequence"/>
</dbReference>
<evidence type="ECO:0000259" key="2">
    <source>
        <dbReference type="Pfam" id="PF05089"/>
    </source>
</evidence>
<dbReference type="GO" id="GO:0005975">
    <property type="term" value="P:carbohydrate metabolic process"/>
    <property type="evidence" value="ECO:0007669"/>
    <property type="project" value="UniProtKB-ARBA"/>
</dbReference>
<dbReference type="InterPro" id="IPR024240">
    <property type="entry name" value="NAGLU_N"/>
</dbReference>
<protein>
    <submittedName>
        <fullName evidence="5">Alpha-N-acetylglucosaminidase</fullName>
        <ecNumber evidence="5">3.2.1.50</ecNumber>
    </submittedName>
</protein>
<dbReference type="PANTHER" id="PTHR12872">
    <property type="entry name" value="ALPHA-N-ACETYLGLUCOSAMINIDASE"/>
    <property type="match status" value="1"/>
</dbReference>
<evidence type="ECO:0000259" key="3">
    <source>
        <dbReference type="Pfam" id="PF12971"/>
    </source>
</evidence>
<dbReference type="Gene3D" id="3.30.379.10">
    <property type="entry name" value="Chitobiase/beta-hexosaminidase domain 2-like"/>
    <property type="match status" value="1"/>
</dbReference>
<comment type="caution">
    <text evidence="5">The sequence shown here is derived from an EMBL/GenBank/DDBJ whole genome shotgun (WGS) entry which is preliminary data.</text>
</comment>
<dbReference type="Pfam" id="PF05089">
    <property type="entry name" value="NAGLU"/>
    <property type="match status" value="1"/>
</dbReference>
<evidence type="ECO:0000259" key="4">
    <source>
        <dbReference type="Pfam" id="PF12972"/>
    </source>
</evidence>
<name>A0A841EHA8_9BACT</name>